<evidence type="ECO:0000256" key="10">
    <source>
        <dbReference type="ARBA" id="ARBA00023277"/>
    </source>
</evidence>
<dbReference type="InterPro" id="IPR014718">
    <property type="entry name" value="GH-type_carb-bd"/>
</dbReference>
<evidence type="ECO:0000256" key="13">
    <source>
        <dbReference type="PIRSR" id="PIRSR005096-2"/>
    </source>
</evidence>
<name>A0A074LDQ0_9BACT</name>
<dbReference type="GO" id="GO:0030246">
    <property type="term" value="F:carbohydrate binding"/>
    <property type="evidence" value="ECO:0007669"/>
    <property type="project" value="InterPro"/>
</dbReference>
<dbReference type="GO" id="GO:0004034">
    <property type="term" value="F:aldose 1-epimerase activity"/>
    <property type="evidence" value="ECO:0007669"/>
    <property type="project" value="UniProtKB-EC"/>
</dbReference>
<reference evidence="16 17" key="1">
    <citation type="submission" date="2014-04" db="EMBL/GenBank/DDBJ databases">
        <title>Characterization and application of a salt tolerant electro-active bacterium.</title>
        <authorList>
            <person name="Yang L."/>
            <person name="Wei S."/>
            <person name="Tay Q.X.M."/>
        </authorList>
    </citation>
    <scope>NUCLEOTIDE SEQUENCE [LARGE SCALE GENOMIC DNA]</scope>
    <source>
        <strain evidence="16 17">LY1</strain>
    </source>
</reference>
<dbReference type="eggNOG" id="COG2017">
    <property type="taxonomic scope" value="Bacteria"/>
</dbReference>
<dbReference type="PIRSF" id="PIRSF005096">
    <property type="entry name" value="GALM"/>
    <property type="match status" value="1"/>
</dbReference>
<keyword evidence="9 11" id="KW-0413">Isomerase</keyword>
<comment type="similarity">
    <text evidence="4 11">Belongs to the aldose epimerase family.</text>
</comment>
<evidence type="ECO:0000256" key="15">
    <source>
        <dbReference type="SAM" id="SignalP"/>
    </source>
</evidence>
<dbReference type="SUPFAM" id="SSF74650">
    <property type="entry name" value="Galactose mutarotase-like"/>
    <property type="match status" value="1"/>
</dbReference>
<evidence type="ECO:0000256" key="2">
    <source>
        <dbReference type="ARBA" id="ARBA00004496"/>
    </source>
</evidence>
<organism evidence="16 17">
    <name type="scientific">Anditalea andensis</name>
    <dbReference type="NCBI Taxonomy" id="1048983"/>
    <lineage>
        <taxon>Bacteria</taxon>
        <taxon>Pseudomonadati</taxon>
        <taxon>Bacteroidota</taxon>
        <taxon>Cytophagia</taxon>
        <taxon>Cytophagales</taxon>
        <taxon>Cytophagaceae</taxon>
        <taxon>Anditalea</taxon>
    </lineage>
</organism>
<evidence type="ECO:0000313" key="17">
    <source>
        <dbReference type="Proteomes" id="UP000027821"/>
    </source>
</evidence>
<evidence type="ECO:0000256" key="9">
    <source>
        <dbReference type="ARBA" id="ARBA00023235"/>
    </source>
</evidence>
<accession>A0A074LDQ0</accession>
<keyword evidence="17" id="KW-1185">Reference proteome</keyword>
<comment type="caution">
    <text evidence="16">The sequence shown here is derived from an EMBL/GenBank/DDBJ whole genome shotgun (WGS) entry which is preliminary data.</text>
</comment>
<dbReference type="GO" id="GO:0033499">
    <property type="term" value="P:galactose catabolic process via UDP-galactose, Leloir pathway"/>
    <property type="evidence" value="ECO:0007669"/>
    <property type="project" value="TreeGrafter"/>
</dbReference>
<dbReference type="Proteomes" id="UP000027821">
    <property type="component" value="Unassembled WGS sequence"/>
</dbReference>
<keyword evidence="8" id="KW-0106">Calcium</keyword>
<dbReference type="STRING" id="1048983.EL17_20615"/>
<comment type="catalytic activity">
    <reaction evidence="11">
        <text>alpha-D-glucose = beta-D-glucose</text>
        <dbReference type="Rhea" id="RHEA:10264"/>
        <dbReference type="ChEBI" id="CHEBI:15903"/>
        <dbReference type="ChEBI" id="CHEBI:17925"/>
        <dbReference type="EC" id="5.1.3.3"/>
    </reaction>
</comment>
<keyword evidence="6" id="KW-0963">Cytoplasm</keyword>
<feature type="active site" description="Proton donor" evidence="12">
    <location>
        <position position="206"/>
    </location>
</feature>
<evidence type="ECO:0000256" key="11">
    <source>
        <dbReference type="PIRNR" id="PIRNR005096"/>
    </source>
</evidence>
<dbReference type="Pfam" id="PF01263">
    <property type="entry name" value="Aldose_epim"/>
    <property type="match status" value="1"/>
</dbReference>
<dbReference type="InterPro" id="IPR011013">
    <property type="entry name" value="Gal_mutarotase_sf_dom"/>
</dbReference>
<feature type="active site" description="Proton acceptor" evidence="12">
    <location>
        <position position="344"/>
    </location>
</feature>
<dbReference type="UniPathway" id="UPA00242"/>
<evidence type="ECO:0000256" key="5">
    <source>
        <dbReference type="ARBA" id="ARBA00011245"/>
    </source>
</evidence>
<gene>
    <name evidence="16" type="ORF">EL17_20615</name>
</gene>
<evidence type="ECO:0000256" key="12">
    <source>
        <dbReference type="PIRSR" id="PIRSR005096-1"/>
    </source>
</evidence>
<comment type="subcellular location">
    <subcellularLocation>
        <location evidence="2">Cytoplasm</location>
    </subcellularLocation>
</comment>
<feature type="binding site" evidence="14">
    <location>
        <begin position="109"/>
        <end position="110"/>
    </location>
    <ligand>
        <name>beta-D-galactose</name>
        <dbReference type="ChEBI" id="CHEBI:27667"/>
    </ligand>
</feature>
<sequence>MSMGKSLLWICCISLSCMVLSSSNEKSGESDAQDPFTATVDGKEVAIYKLKNDKGMEIHVLNYGGRVVKIMVPDREGSIDDVVLGFDRLEDYQESSEAYFGAVIGRYGNRIAKGSFSLDGTSYALAINNEPNALHGGPAGFHHVVWEVLEHHDDHIAMKYIAKDGEEGYPGNMEIFMTYTLTDDNGFRIDYEATTDKKTVVNLTHHSFFNLNGAGSGDVMDHILELNASAFTPVDKTLIPVGTILPVANTPMDFTRPTAIGERIGEGDEQLTFGRGYDHNWVLDKAEPGLLTFAAAITAPASGRKMEVFTTEPGIQFYSGNFLNGSVSGKDGKNYIHRSAFCLETQHFPDSPNQETFPSTVLSPGEKYTHTVIYQFSVLADTR</sequence>
<dbReference type="InterPro" id="IPR047215">
    <property type="entry name" value="Galactose_mutarotase-like"/>
</dbReference>
<dbReference type="EC" id="5.1.3.3" evidence="11"/>
<dbReference type="CDD" id="cd09019">
    <property type="entry name" value="galactose_mutarotase_like"/>
    <property type="match status" value="1"/>
</dbReference>
<protein>
    <recommendedName>
        <fullName evidence="11">Aldose 1-epimerase</fullName>
        <ecNumber evidence="11">5.1.3.3</ecNumber>
    </recommendedName>
</protein>
<dbReference type="Gene3D" id="2.70.98.10">
    <property type="match status" value="1"/>
</dbReference>
<proteinExistence type="inferred from homology"/>
<dbReference type="GO" id="GO:0006006">
    <property type="term" value="P:glucose metabolic process"/>
    <property type="evidence" value="ECO:0007669"/>
    <property type="project" value="TreeGrafter"/>
</dbReference>
<comment type="cofactor">
    <cofactor evidence="1">
        <name>Ca(2+)</name>
        <dbReference type="ChEBI" id="CHEBI:29108"/>
    </cofactor>
</comment>
<feature type="chain" id="PRO_5001698115" description="Aldose 1-epimerase" evidence="15">
    <location>
        <begin position="22"/>
        <end position="383"/>
    </location>
</feature>
<dbReference type="FunFam" id="2.70.98.10:FF:000003">
    <property type="entry name" value="Aldose 1-epimerase"/>
    <property type="match status" value="1"/>
</dbReference>
<evidence type="ECO:0000256" key="6">
    <source>
        <dbReference type="ARBA" id="ARBA00022490"/>
    </source>
</evidence>
<feature type="binding site" evidence="13">
    <location>
        <position position="278"/>
    </location>
    <ligand>
        <name>beta-D-galactose</name>
        <dbReference type="ChEBI" id="CHEBI:27667"/>
    </ligand>
</feature>
<keyword evidence="7" id="KW-0597">Phosphoprotein</keyword>
<evidence type="ECO:0000256" key="7">
    <source>
        <dbReference type="ARBA" id="ARBA00022553"/>
    </source>
</evidence>
<evidence type="ECO:0000313" key="16">
    <source>
        <dbReference type="EMBL" id="KEO71922.1"/>
    </source>
</evidence>
<comment type="subunit">
    <text evidence="5">Monomer.</text>
</comment>
<dbReference type="NCBIfam" id="NF008277">
    <property type="entry name" value="PRK11055.1"/>
    <property type="match status" value="1"/>
</dbReference>
<comment type="pathway">
    <text evidence="3 11">Carbohydrate metabolism; hexose metabolism.</text>
</comment>
<keyword evidence="10 11" id="KW-0119">Carbohydrate metabolism</keyword>
<keyword evidence="15" id="KW-0732">Signal</keyword>
<evidence type="ECO:0000256" key="1">
    <source>
        <dbReference type="ARBA" id="ARBA00001913"/>
    </source>
</evidence>
<dbReference type="InterPro" id="IPR015443">
    <property type="entry name" value="Aldose_1-epimerase"/>
</dbReference>
<dbReference type="GO" id="GO:0005737">
    <property type="term" value="C:cytoplasm"/>
    <property type="evidence" value="ECO:0007669"/>
    <property type="project" value="UniProtKB-SubCell"/>
</dbReference>
<evidence type="ECO:0000256" key="14">
    <source>
        <dbReference type="PIRSR" id="PIRSR005096-3"/>
    </source>
</evidence>
<dbReference type="InterPro" id="IPR008183">
    <property type="entry name" value="Aldose_1/G6P_1-epimerase"/>
</dbReference>
<evidence type="ECO:0000256" key="3">
    <source>
        <dbReference type="ARBA" id="ARBA00005028"/>
    </source>
</evidence>
<evidence type="ECO:0000256" key="4">
    <source>
        <dbReference type="ARBA" id="ARBA00006206"/>
    </source>
</evidence>
<dbReference type="PANTHER" id="PTHR10091">
    <property type="entry name" value="ALDOSE-1-EPIMERASE"/>
    <property type="match status" value="1"/>
</dbReference>
<dbReference type="EMBL" id="JMIH01000034">
    <property type="protein sequence ID" value="KEO71922.1"/>
    <property type="molecule type" value="Genomic_DNA"/>
</dbReference>
<dbReference type="PANTHER" id="PTHR10091:SF0">
    <property type="entry name" value="GALACTOSE MUTAROTASE"/>
    <property type="match status" value="1"/>
</dbReference>
<evidence type="ECO:0000256" key="8">
    <source>
        <dbReference type="ARBA" id="ARBA00022837"/>
    </source>
</evidence>
<dbReference type="AlphaFoldDB" id="A0A074LDQ0"/>
<feature type="signal peptide" evidence="15">
    <location>
        <begin position="1"/>
        <end position="21"/>
    </location>
</feature>
<dbReference type="PROSITE" id="PS51257">
    <property type="entry name" value="PROKAR_LIPOPROTEIN"/>
    <property type="match status" value="1"/>
</dbReference>